<dbReference type="EMBL" id="JBHTMM010000026">
    <property type="protein sequence ID" value="MFD1308416.1"/>
    <property type="molecule type" value="Genomic_DNA"/>
</dbReference>
<accession>A0ABW3XH33</accession>
<keyword evidence="4" id="KW-1185">Reference proteome</keyword>
<keyword evidence="2" id="KW-1133">Transmembrane helix</keyword>
<reference evidence="4" key="1">
    <citation type="journal article" date="2019" name="Int. J. Syst. Evol. Microbiol.">
        <title>The Global Catalogue of Microorganisms (GCM) 10K type strain sequencing project: providing services to taxonomists for standard genome sequencing and annotation.</title>
        <authorList>
            <consortium name="The Broad Institute Genomics Platform"/>
            <consortium name="The Broad Institute Genome Sequencing Center for Infectious Disease"/>
            <person name="Wu L."/>
            <person name="Ma J."/>
        </authorList>
    </citation>
    <scope>NUCLEOTIDE SEQUENCE [LARGE SCALE GENOMIC DNA]</scope>
    <source>
        <strain evidence="4">CGMCC 4.7020</strain>
    </source>
</reference>
<evidence type="ECO:0008006" key="5">
    <source>
        <dbReference type="Google" id="ProtNLM"/>
    </source>
</evidence>
<feature type="transmembrane region" description="Helical" evidence="2">
    <location>
        <begin position="131"/>
        <end position="155"/>
    </location>
</feature>
<evidence type="ECO:0000313" key="4">
    <source>
        <dbReference type="Proteomes" id="UP001597058"/>
    </source>
</evidence>
<proteinExistence type="predicted"/>
<feature type="region of interest" description="Disordered" evidence="1">
    <location>
        <begin position="20"/>
        <end position="46"/>
    </location>
</feature>
<organism evidence="3 4">
    <name type="scientific">Streptomyces kaempferi</name>
    <dbReference type="NCBI Taxonomy" id="333725"/>
    <lineage>
        <taxon>Bacteria</taxon>
        <taxon>Bacillati</taxon>
        <taxon>Actinomycetota</taxon>
        <taxon>Actinomycetes</taxon>
        <taxon>Kitasatosporales</taxon>
        <taxon>Streptomycetaceae</taxon>
        <taxon>Streptomyces</taxon>
    </lineage>
</organism>
<protein>
    <recommendedName>
        <fullName evidence="5">Transmembrane protein</fullName>
    </recommendedName>
</protein>
<evidence type="ECO:0000256" key="2">
    <source>
        <dbReference type="SAM" id="Phobius"/>
    </source>
</evidence>
<dbReference type="Proteomes" id="UP001597058">
    <property type="component" value="Unassembled WGS sequence"/>
</dbReference>
<evidence type="ECO:0000313" key="3">
    <source>
        <dbReference type="EMBL" id="MFD1308416.1"/>
    </source>
</evidence>
<gene>
    <name evidence="3" type="ORF">ACFQ5X_21485</name>
</gene>
<keyword evidence="2" id="KW-0812">Transmembrane</keyword>
<keyword evidence="2" id="KW-0472">Membrane</keyword>
<comment type="caution">
    <text evidence="3">The sequence shown here is derived from an EMBL/GenBank/DDBJ whole genome shotgun (WGS) entry which is preliminary data.</text>
</comment>
<evidence type="ECO:0000256" key="1">
    <source>
        <dbReference type="SAM" id="MobiDB-lite"/>
    </source>
</evidence>
<dbReference type="RefSeq" id="WP_381236125.1">
    <property type="nucleotide sequence ID" value="NZ_JBHSKH010000026.1"/>
</dbReference>
<name>A0ABW3XH33_9ACTN</name>
<sequence>MADSFMQQLIASLARRTPVLDESVSYRPDSPETKGHSHSPHPAEPVLLAEDRPDFERTLDEALIEEAPGATERLNAEQLRTMAVTAREAIAARAAPEYAHYVEVRERARNLSGSEALHEDPDPAEASGAGAAAVVAVLAPVLSGTAAVISLLVGYVLGMMSPKPAFASALLNMGWVFTAITAAAVLAGLVGLLLTALRDGSVSQSHVGSAWNEEVAAARDAWRQAIRRRGIEPFLRDVRKAVSRGLDHD</sequence>
<feature type="transmembrane region" description="Helical" evidence="2">
    <location>
        <begin position="175"/>
        <end position="197"/>
    </location>
</feature>